<evidence type="ECO:0000256" key="12">
    <source>
        <dbReference type="HAMAP-Rule" id="MF_00388"/>
    </source>
</evidence>
<feature type="binding site" evidence="12">
    <location>
        <position position="240"/>
    </location>
    <ligand>
        <name>Zn(2+)</name>
        <dbReference type="ChEBI" id="CHEBI:29105"/>
    </ligand>
</feature>
<dbReference type="Proteomes" id="UP000189670">
    <property type="component" value="Unassembled WGS sequence"/>
</dbReference>
<evidence type="ECO:0000256" key="3">
    <source>
        <dbReference type="ARBA" id="ARBA00005002"/>
    </source>
</evidence>
<dbReference type="EC" id="3.5.1.108" evidence="4 12"/>
<evidence type="ECO:0000256" key="4">
    <source>
        <dbReference type="ARBA" id="ARBA00012745"/>
    </source>
</evidence>
<evidence type="ECO:0000256" key="9">
    <source>
        <dbReference type="ARBA" id="ARBA00022833"/>
    </source>
</evidence>
<dbReference type="Gene3D" id="3.30.230.20">
    <property type="entry name" value="lpxc deacetylase, domain 1"/>
    <property type="match status" value="1"/>
</dbReference>
<evidence type="ECO:0000256" key="7">
    <source>
        <dbReference type="ARBA" id="ARBA00022723"/>
    </source>
</evidence>
<evidence type="ECO:0000256" key="5">
    <source>
        <dbReference type="ARBA" id="ARBA00022516"/>
    </source>
</evidence>
<sequence length="285" mass="31381">MDKQQKTISKPVSCQGVGLHSGQTVTLTLKPGKPNQGRVFVRTDLPGRPQITAIFQRVVDTSLATVLGADGAIVSTTEHLMAALTGMGIDNIVIEMDAYEVPIMDGSAVKFSDLIAQGEIVSQDSAKIVFSIKEPIEITQGEKRVYLEPYDGFKITCAIDFNHPLIGYQEYSLDVTPNRFAAEIAPARTFGFLHELDMMRHFGLAKGGSLDNAIVVDQDKILNEGGLRFDNEFVRHKILDCIGDFSLLGIPVCGHINIYKSGHALHHLFLESFFAKKDCWKTETL</sequence>
<accession>A0A1V1PAN5</accession>
<dbReference type="SUPFAM" id="SSF54211">
    <property type="entry name" value="Ribosomal protein S5 domain 2-like"/>
    <property type="match status" value="2"/>
</dbReference>
<keyword evidence="7 12" id="KW-0479">Metal-binding</keyword>
<reference evidence="14" key="1">
    <citation type="submission" date="2012-11" db="EMBL/GenBank/DDBJ databases">
        <authorList>
            <person name="Lucero-Rivera Y.E."/>
            <person name="Tovar-Ramirez D."/>
        </authorList>
    </citation>
    <scope>NUCLEOTIDE SEQUENCE [LARGE SCALE GENOMIC DNA]</scope>
    <source>
        <strain evidence="14">Araruama</strain>
    </source>
</reference>
<feature type="binding site" evidence="12">
    <location>
        <position position="236"/>
    </location>
    <ligand>
        <name>Zn(2+)</name>
        <dbReference type="ChEBI" id="CHEBI:29105"/>
    </ligand>
</feature>
<dbReference type="AlphaFoldDB" id="A0A1V1PAN5"/>
<dbReference type="HAMAP" id="MF_00388">
    <property type="entry name" value="LpxC"/>
    <property type="match status" value="1"/>
</dbReference>
<evidence type="ECO:0000256" key="6">
    <source>
        <dbReference type="ARBA" id="ARBA00022556"/>
    </source>
</evidence>
<dbReference type="GO" id="GO:0016020">
    <property type="term" value="C:membrane"/>
    <property type="evidence" value="ECO:0007669"/>
    <property type="project" value="GOC"/>
</dbReference>
<keyword evidence="6 12" id="KW-0441">Lipid A biosynthesis</keyword>
<dbReference type="GO" id="GO:0009245">
    <property type="term" value="P:lipid A biosynthetic process"/>
    <property type="evidence" value="ECO:0007669"/>
    <property type="project" value="UniProtKB-UniRule"/>
</dbReference>
<keyword evidence="10 12" id="KW-0443">Lipid metabolism</keyword>
<comment type="similarity">
    <text evidence="12">Belongs to the LpxC family.</text>
</comment>
<dbReference type="Pfam" id="PF03331">
    <property type="entry name" value="LpxC"/>
    <property type="match status" value="1"/>
</dbReference>
<keyword evidence="5 12" id="KW-0444">Lipid biosynthesis</keyword>
<dbReference type="EMBL" id="ATBP01000226">
    <property type="protein sequence ID" value="ETR71755.1"/>
    <property type="molecule type" value="Genomic_DNA"/>
</dbReference>
<protein>
    <recommendedName>
        <fullName evidence="4 12">UDP-3-O-acyl-N-acetylglucosamine deacetylase</fullName>
        <shortName evidence="12">UDP-3-O-acyl-GlcNAc deacetylase</shortName>
        <ecNumber evidence="4 12">3.5.1.108</ecNumber>
    </recommendedName>
    <alternativeName>
        <fullName evidence="12">UDP-3-O-[R-3-hydroxymyristoyl]-N-acetylglucosamine deacetylase</fullName>
    </alternativeName>
</protein>
<dbReference type="GO" id="GO:0046872">
    <property type="term" value="F:metal ion binding"/>
    <property type="evidence" value="ECO:0007669"/>
    <property type="project" value="UniProtKB-KW"/>
</dbReference>
<gene>
    <name evidence="12" type="primary">lpxC</name>
    <name evidence="13" type="ORF">OMM_02246</name>
</gene>
<dbReference type="Gene3D" id="3.30.1700.10">
    <property type="entry name" value="lpxc deacetylase, domain 2"/>
    <property type="match status" value="1"/>
</dbReference>
<evidence type="ECO:0000256" key="1">
    <source>
        <dbReference type="ARBA" id="ARBA00001947"/>
    </source>
</evidence>
<dbReference type="UniPathway" id="UPA00359">
    <property type="reaction ID" value="UER00478"/>
</dbReference>
<feature type="binding site" evidence="12">
    <location>
        <position position="79"/>
    </location>
    <ligand>
        <name>Zn(2+)</name>
        <dbReference type="ChEBI" id="CHEBI:29105"/>
    </ligand>
</feature>
<evidence type="ECO:0000256" key="10">
    <source>
        <dbReference type="ARBA" id="ARBA00023098"/>
    </source>
</evidence>
<comment type="catalytic activity">
    <reaction evidence="11 12">
        <text>a UDP-3-O-[(3R)-3-hydroxyacyl]-N-acetyl-alpha-D-glucosamine + H2O = a UDP-3-O-[(3R)-3-hydroxyacyl]-alpha-D-glucosamine + acetate</text>
        <dbReference type="Rhea" id="RHEA:67816"/>
        <dbReference type="ChEBI" id="CHEBI:15377"/>
        <dbReference type="ChEBI" id="CHEBI:30089"/>
        <dbReference type="ChEBI" id="CHEBI:137740"/>
        <dbReference type="ChEBI" id="CHEBI:173225"/>
        <dbReference type="EC" id="3.5.1.108"/>
    </reaction>
</comment>
<comment type="caution">
    <text evidence="13">The sequence shown here is derived from an EMBL/GenBank/DDBJ whole genome shotgun (WGS) entry which is preliminary data.</text>
</comment>
<comment type="pathway">
    <text evidence="3 12">Glycolipid biosynthesis; lipid IV(A) biosynthesis; lipid IV(A) from (3R)-3-hydroxytetradecanoyl-[acyl-carrier-protein] and UDP-N-acetyl-alpha-D-glucosamine: step 2/6.</text>
</comment>
<evidence type="ECO:0000313" key="13">
    <source>
        <dbReference type="EMBL" id="ETR71755.1"/>
    </source>
</evidence>
<dbReference type="InterPro" id="IPR015870">
    <property type="entry name" value="UDP-acyl_N-AcGlcN_deAcase_N"/>
</dbReference>
<dbReference type="GO" id="GO:0103117">
    <property type="term" value="F:UDP-3-O-acyl-N-acetylglucosamine deacetylase activity"/>
    <property type="evidence" value="ECO:0007669"/>
    <property type="project" value="UniProtKB-UniRule"/>
</dbReference>
<comment type="function">
    <text evidence="2 12">Catalyzes the hydrolysis of UDP-3-O-myristoyl-N-acetylglucosamine to form UDP-3-O-myristoylglucosamine and acetate, the committed step in lipid A biosynthesis.</text>
</comment>
<evidence type="ECO:0000256" key="8">
    <source>
        <dbReference type="ARBA" id="ARBA00022801"/>
    </source>
</evidence>
<dbReference type="InterPro" id="IPR004463">
    <property type="entry name" value="UDP-acyl_GlcNac_deAcase"/>
</dbReference>
<dbReference type="PANTHER" id="PTHR33694:SF1">
    <property type="entry name" value="UDP-3-O-ACYL-N-ACETYLGLUCOSAMINE DEACETYLASE 1, MITOCHONDRIAL-RELATED"/>
    <property type="match status" value="1"/>
</dbReference>
<feature type="active site" description="Proton donor" evidence="12">
    <location>
        <position position="263"/>
    </location>
</feature>
<dbReference type="InterPro" id="IPR011334">
    <property type="entry name" value="UDP-acyl_GlcNac_deAcase_C"/>
</dbReference>
<evidence type="ECO:0000313" key="14">
    <source>
        <dbReference type="Proteomes" id="UP000189670"/>
    </source>
</evidence>
<proteinExistence type="inferred from homology"/>
<keyword evidence="9 12" id="KW-0862">Zinc</keyword>
<dbReference type="NCBIfam" id="TIGR00325">
    <property type="entry name" value="lpxC"/>
    <property type="match status" value="1"/>
</dbReference>
<evidence type="ECO:0000256" key="11">
    <source>
        <dbReference type="ARBA" id="ARBA00024535"/>
    </source>
</evidence>
<dbReference type="InterPro" id="IPR020568">
    <property type="entry name" value="Ribosomal_Su5_D2-typ_SF"/>
</dbReference>
<comment type="cofactor">
    <cofactor evidence="1 12">
        <name>Zn(2+)</name>
        <dbReference type="ChEBI" id="CHEBI:29105"/>
    </cofactor>
</comment>
<keyword evidence="8 12" id="KW-0378">Hydrolase</keyword>
<name>A0A1V1PAN5_9BACT</name>
<evidence type="ECO:0000256" key="2">
    <source>
        <dbReference type="ARBA" id="ARBA00002923"/>
    </source>
</evidence>
<dbReference type="PANTHER" id="PTHR33694">
    <property type="entry name" value="UDP-3-O-ACYL-N-ACETYLGLUCOSAMINE DEACETYLASE 1, MITOCHONDRIAL-RELATED"/>
    <property type="match status" value="1"/>
</dbReference>
<organism evidence="13 14">
    <name type="scientific">Candidatus Magnetoglobus multicellularis str. Araruama</name>
    <dbReference type="NCBI Taxonomy" id="890399"/>
    <lineage>
        <taxon>Bacteria</taxon>
        <taxon>Pseudomonadati</taxon>
        <taxon>Thermodesulfobacteriota</taxon>
        <taxon>Desulfobacteria</taxon>
        <taxon>Desulfobacterales</taxon>
        <taxon>Desulfobacteraceae</taxon>
        <taxon>Candidatus Magnetoglobus</taxon>
    </lineage>
</organism>